<feature type="compositionally biased region" description="Basic residues" evidence="1">
    <location>
        <begin position="140"/>
        <end position="151"/>
    </location>
</feature>
<proteinExistence type="predicted"/>
<protein>
    <submittedName>
        <fullName evidence="2">Uncharacterized protein</fullName>
    </submittedName>
</protein>
<feature type="compositionally biased region" description="Basic and acidic residues" evidence="1">
    <location>
        <begin position="16"/>
        <end position="25"/>
    </location>
</feature>
<evidence type="ECO:0000313" key="3">
    <source>
        <dbReference type="Proteomes" id="UP000297910"/>
    </source>
</evidence>
<comment type="caution">
    <text evidence="2">The sequence shown here is derived from an EMBL/GenBank/DDBJ whole genome shotgun (WGS) entry which is preliminary data.</text>
</comment>
<organism evidence="2 3">
    <name type="scientific">Botrytis paeoniae</name>
    <dbReference type="NCBI Taxonomy" id="278948"/>
    <lineage>
        <taxon>Eukaryota</taxon>
        <taxon>Fungi</taxon>
        <taxon>Dikarya</taxon>
        <taxon>Ascomycota</taxon>
        <taxon>Pezizomycotina</taxon>
        <taxon>Leotiomycetes</taxon>
        <taxon>Helotiales</taxon>
        <taxon>Sclerotiniaceae</taxon>
        <taxon>Botrytis</taxon>
    </lineage>
</organism>
<evidence type="ECO:0000256" key="1">
    <source>
        <dbReference type="SAM" id="MobiDB-lite"/>
    </source>
</evidence>
<feature type="compositionally biased region" description="Acidic residues" evidence="1">
    <location>
        <begin position="206"/>
        <end position="215"/>
    </location>
</feature>
<feature type="region of interest" description="Disordered" evidence="1">
    <location>
        <begin position="120"/>
        <end position="158"/>
    </location>
</feature>
<accession>A0A4Z1FGG2</accession>
<evidence type="ECO:0000313" key="2">
    <source>
        <dbReference type="EMBL" id="TGO23706.1"/>
    </source>
</evidence>
<keyword evidence="3" id="KW-1185">Reference proteome</keyword>
<feature type="region of interest" description="Disordered" evidence="1">
    <location>
        <begin position="1"/>
        <end position="25"/>
    </location>
</feature>
<feature type="compositionally biased region" description="Gly residues" evidence="1">
    <location>
        <begin position="217"/>
        <end position="236"/>
    </location>
</feature>
<dbReference type="Proteomes" id="UP000297910">
    <property type="component" value="Unassembled WGS sequence"/>
</dbReference>
<feature type="compositionally biased region" description="Basic and acidic residues" evidence="1">
    <location>
        <begin position="130"/>
        <end position="139"/>
    </location>
</feature>
<reference evidence="2 3" key="1">
    <citation type="submission" date="2017-12" db="EMBL/GenBank/DDBJ databases">
        <title>Comparative genomics of Botrytis spp.</title>
        <authorList>
            <person name="Valero-Jimenez C.A."/>
            <person name="Tapia P."/>
            <person name="Veloso J."/>
            <person name="Silva-Moreno E."/>
            <person name="Staats M."/>
            <person name="Valdes J.H."/>
            <person name="Van Kan J.A.L."/>
        </authorList>
    </citation>
    <scope>NUCLEOTIDE SEQUENCE [LARGE SCALE GENOMIC DNA]</scope>
    <source>
        <strain evidence="2 3">Bp0003</strain>
    </source>
</reference>
<sequence length="245" mass="26836">MPPKKEPRFKPKAKRANNELRDERARAERKRLAAIAAHAAAVRAERGLRTSTAALLLLTNATMTEQELRMKEGEAEEEERLGALAQNPSGTGGFWEGERDLAGGSMGVSSSIFSGLTYRPKNAPTPAQMEEQRQRQNERRKAHRRKVKRLKREAAKKPDAKIVKGMARLRITERIAAGEDVAFDEDEDEEEKDRIWTTVLGNWSLPDEDHEDDVCGDAGGLGGSFGGGSGGTGGQGINQLFLSGN</sequence>
<feature type="region of interest" description="Disordered" evidence="1">
    <location>
        <begin position="206"/>
        <end position="245"/>
    </location>
</feature>
<dbReference type="AlphaFoldDB" id="A0A4Z1FGG2"/>
<dbReference type="EMBL" id="PQXI01000124">
    <property type="protein sequence ID" value="TGO23706.1"/>
    <property type="molecule type" value="Genomic_DNA"/>
</dbReference>
<gene>
    <name evidence="2" type="ORF">BPAE_0124g00390</name>
</gene>
<name>A0A4Z1FGG2_9HELO</name>